<dbReference type="OrthoDB" id="9803188at2"/>
<evidence type="ECO:0000256" key="1">
    <source>
        <dbReference type="ARBA" id="ARBA00023172"/>
    </source>
</evidence>
<sequence length="72" mass="8099">MSLSPSLRHSHTSILAKLKFDLIEIMERLGHPKEETTVNVYLHVTTGKKKRPPASSMNLLAVSVKQILNSQF</sequence>
<name>A0A5J5H996_9BACI</name>
<dbReference type="Proteomes" id="UP000326671">
    <property type="component" value="Unassembled WGS sequence"/>
</dbReference>
<dbReference type="AlphaFoldDB" id="A0A5J5H996"/>
<dbReference type="GO" id="GO:0006310">
    <property type="term" value="P:DNA recombination"/>
    <property type="evidence" value="ECO:0007669"/>
    <property type="project" value="UniProtKB-KW"/>
</dbReference>
<proteinExistence type="predicted"/>
<accession>A0A5J5H996</accession>
<keyword evidence="3" id="KW-1185">Reference proteome</keyword>
<dbReference type="InterPro" id="IPR013762">
    <property type="entry name" value="Integrase-like_cat_sf"/>
</dbReference>
<dbReference type="SUPFAM" id="SSF56349">
    <property type="entry name" value="DNA breaking-rejoining enzymes"/>
    <property type="match status" value="1"/>
</dbReference>
<evidence type="ECO:0000313" key="2">
    <source>
        <dbReference type="EMBL" id="KAA9016034.1"/>
    </source>
</evidence>
<dbReference type="Gene3D" id="1.10.443.10">
    <property type="entry name" value="Intergrase catalytic core"/>
    <property type="match status" value="1"/>
</dbReference>
<reference evidence="2 3" key="1">
    <citation type="submission" date="2019-09" db="EMBL/GenBank/DDBJ databases">
        <title>Whole genome sequences of isolates from the Mars Exploration Rovers.</title>
        <authorList>
            <person name="Seuylemezian A."/>
            <person name="Vaishampayan P."/>
        </authorList>
    </citation>
    <scope>NUCLEOTIDE SEQUENCE [LARGE SCALE GENOMIC DNA]</scope>
    <source>
        <strain evidence="2 3">MER_TA_151</strain>
    </source>
</reference>
<organism evidence="2 3">
    <name type="scientific">Niallia endozanthoxylica</name>
    <dbReference type="NCBI Taxonomy" id="2036016"/>
    <lineage>
        <taxon>Bacteria</taxon>
        <taxon>Bacillati</taxon>
        <taxon>Bacillota</taxon>
        <taxon>Bacilli</taxon>
        <taxon>Bacillales</taxon>
        <taxon>Bacillaceae</taxon>
        <taxon>Niallia</taxon>
    </lineage>
</organism>
<gene>
    <name evidence="2" type="ORF">F4V44_22550</name>
</gene>
<keyword evidence="1" id="KW-0233">DNA recombination</keyword>
<dbReference type="InterPro" id="IPR011010">
    <property type="entry name" value="DNA_brk_join_enz"/>
</dbReference>
<evidence type="ECO:0000313" key="3">
    <source>
        <dbReference type="Proteomes" id="UP000326671"/>
    </source>
</evidence>
<dbReference type="EMBL" id="VYKL01000039">
    <property type="protein sequence ID" value="KAA9016034.1"/>
    <property type="molecule type" value="Genomic_DNA"/>
</dbReference>
<dbReference type="GO" id="GO:0003677">
    <property type="term" value="F:DNA binding"/>
    <property type="evidence" value="ECO:0007669"/>
    <property type="project" value="InterPro"/>
</dbReference>
<dbReference type="GO" id="GO:0015074">
    <property type="term" value="P:DNA integration"/>
    <property type="evidence" value="ECO:0007669"/>
    <property type="project" value="InterPro"/>
</dbReference>
<comment type="caution">
    <text evidence="2">The sequence shown here is derived from an EMBL/GenBank/DDBJ whole genome shotgun (WGS) entry which is preliminary data.</text>
</comment>
<protein>
    <submittedName>
        <fullName evidence="2">Tyrosine-type recombinase/integrase</fullName>
    </submittedName>
</protein>